<evidence type="ECO:0000313" key="1">
    <source>
        <dbReference type="EMBL" id="MBS4197237.1"/>
    </source>
</evidence>
<sequence length="260" mass="30649">MKKHVLDREVIYVHMNQTDHFVLSYGIEFIEFMSGIPEPIQNALLIRHKLKDTHFNMRTMLEYVDQELIGKLIEEDVHGYGDFCWIDFNDEEHLNLLSGQEIAEILYLGHLKDHLRLPFYRKLKNNYAYLAGDDGWFNKTYYKDWHSFFSMLGSTIVGKVNNQKEKSFFFKVKKKNVPAIPKEILHPFADFMKEGIVISLEKANRNRFTIEIPVWVIGDFFDMDAMYEEYEMIGGRKADGKLVFDRKSGEWQAFAAYSTT</sequence>
<evidence type="ECO:0008006" key="3">
    <source>
        <dbReference type="Google" id="ProtNLM"/>
    </source>
</evidence>
<dbReference type="RefSeq" id="WP_213126407.1">
    <property type="nucleotide sequence ID" value="NZ_JAGYPG010000003.1"/>
</dbReference>
<name>A0A942YI51_9BACI</name>
<proteinExistence type="predicted"/>
<protein>
    <recommendedName>
        <fullName evidence="3">Oxalate:formate antiporter</fullName>
    </recommendedName>
</protein>
<gene>
    <name evidence="1" type="ORF">KHA97_19465</name>
</gene>
<accession>A0A942YI51</accession>
<comment type="caution">
    <text evidence="1">The sequence shown here is derived from an EMBL/GenBank/DDBJ whole genome shotgun (WGS) entry which is preliminary data.</text>
</comment>
<dbReference type="Proteomes" id="UP000681414">
    <property type="component" value="Unassembled WGS sequence"/>
</dbReference>
<dbReference type="AlphaFoldDB" id="A0A942YI51"/>
<reference evidence="1 2" key="1">
    <citation type="submission" date="2021-05" db="EMBL/GenBank/DDBJ databases">
        <title>Novel Bacillus species.</title>
        <authorList>
            <person name="Liu G."/>
        </authorList>
    </citation>
    <scope>NUCLEOTIDE SEQUENCE [LARGE SCALE GENOMIC DNA]</scope>
    <source>
        <strain evidence="2">FJAT-49780</strain>
    </source>
</reference>
<keyword evidence="2" id="KW-1185">Reference proteome</keyword>
<dbReference type="EMBL" id="JAGYPG010000003">
    <property type="protein sequence ID" value="MBS4197237.1"/>
    <property type="molecule type" value="Genomic_DNA"/>
</dbReference>
<organism evidence="1 2">
    <name type="scientific">Lederbergia citri</name>
    <dbReference type="NCBI Taxonomy" id="2833580"/>
    <lineage>
        <taxon>Bacteria</taxon>
        <taxon>Bacillati</taxon>
        <taxon>Bacillota</taxon>
        <taxon>Bacilli</taxon>
        <taxon>Bacillales</taxon>
        <taxon>Bacillaceae</taxon>
        <taxon>Lederbergia</taxon>
    </lineage>
</organism>
<evidence type="ECO:0000313" key="2">
    <source>
        <dbReference type="Proteomes" id="UP000681414"/>
    </source>
</evidence>